<dbReference type="AlphaFoldDB" id="A0A6P8HR48"/>
<evidence type="ECO:0000256" key="1">
    <source>
        <dbReference type="SAM" id="SignalP"/>
    </source>
</evidence>
<sequence>MHRVFYILLVLFFGPSRTTSQLPPQCFKPSGSSCDWYRDCLDKKYPCEASGYPYALAYADKFCKLYDTRKSLFSPEEWKWVSGVRKCLQEALVPVLRQTTKATCKEIRKKGFESHAPCYLKPDKNIPSICDLGCDVYFKVFKVIKGSFTSFNTAWEVIKAMWFIAKKCGFTCSLMTLR</sequence>
<organism evidence="2 3">
    <name type="scientific">Actinia tenebrosa</name>
    <name type="common">Australian red waratah sea anemone</name>
    <dbReference type="NCBI Taxonomy" id="6105"/>
    <lineage>
        <taxon>Eukaryota</taxon>
        <taxon>Metazoa</taxon>
        <taxon>Cnidaria</taxon>
        <taxon>Anthozoa</taxon>
        <taxon>Hexacorallia</taxon>
        <taxon>Actiniaria</taxon>
        <taxon>Actiniidae</taxon>
        <taxon>Actinia</taxon>
    </lineage>
</organism>
<feature type="signal peptide" evidence="1">
    <location>
        <begin position="1"/>
        <end position="20"/>
    </location>
</feature>
<keyword evidence="2" id="KW-1185">Reference proteome</keyword>
<dbReference type="RefSeq" id="XP_031555158.1">
    <property type="nucleotide sequence ID" value="XM_031699298.1"/>
</dbReference>
<dbReference type="KEGG" id="aten:116292059"/>
<accession>A0A6P8HR48</accession>
<evidence type="ECO:0000313" key="2">
    <source>
        <dbReference type="Proteomes" id="UP000515163"/>
    </source>
</evidence>
<dbReference type="OrthoDB" id="9983261at2759"/>
<keyword evidence="1" id="KW-0732">Signal</keyword>
<dbReference type="RefSeq" id="XP_031555157.1">
    <property type="nucleotide sequence ID" value="XM_031699297.1"/>
</dbReference>
<dbReference type="Proteomes" id="UP000515163">
    <property type="component" value="Unplaced"/>
</dbReference>
<evidence type="ECO:0000313" key="3">
    <source>
        <dbReference type="RefSeq" id="XP_031555157.1"/>
    </source>
</evidence>
<proteinExistence type="predicted"/>
<name>A0A6P8HR48_ACTTE</name>
<gene>
    <name evidence="3 4" type="primary">LOC116292059</name>
</gene>
<evidence type="ECO:0000313" key="4">
    <source>
        <dbReference type="RefSeq" id="XP_031555158.1"/>
    </source>
</evidence>
<dbReference type="GeneID" id="116292059"/>
<reference evidence="3 4" key="1">
    <citation type="submission" date="2025-04" db="UniProtKB">
        <authorList>
            <consortium name="RefSeq"/>
        </authorList>
    </citation>
    <scope>IDENTIFICATION</scope>
    <source>
        <tissue evidence="3 4">Tentacle</tissue>
    </source>
</reference>
<feature type="chain" id="PRO_5044653080" evidence="1">
    <location>
        <begin position="21"/>
        <end position="178"/>
    </location>
</feature>
<protein>
    <submittedName>
        <fullName evidence="3 4">Uncharacterized protein LOC116292059</fullName>
    </submittedName>
</protein>